<evidence type="ECO:0008006" key="5">
    <source>
        <dbReference type="Google" id="ProtNLM"/>
    </source>
</evidence>
<keyword evidence="4" id="KW-1185">Reference proteome</keyword>
<proteinExistence type="inferred from homology"/>
<keyword evidence="2" id="KW-0472">Membrane</keyword>
<protein>
    <recommendedName>
        <fullName evidence="5">Major facilitator superfamily (MFS) profile domain-containing protein</fullName>
    </recommendedName>
</protein>
<dbReference type="GO" id="GO:0015293">
    <property type="term" value="F:symporter activity"/>
    <property type="evidence" value="ECO:0007669"/>
    <property type="project" value="InterPro"/>
</dbReference>
<dbReference type="InterPro" id="IPR036259">
    <property type="entry name" value="MFS_trans_sf"/>
</dbReference>
<evidence type="ECO:0000256" key="1">
    <source>
        <dbReference type="ARBA" id="ARBA00008335"/>
    </source>
</evidence>
<feature type="transmembrane region" description="Helical" evidence="2">
    <location>
        <begin position="165"/>
        <end position="183"/>
    </location>
</feature>
<accession>A0A0B1TR57</accession>
<evidence type="ECO:0000313" key="3">
    <source>
        <dbReference type="EMBL" id="KHJ98312.1"/>
    </source>
</evidence>
<dbReference type="GO" id="GO:0005886">
    <property type="term" value="C:plasma membrane"/>
    <property type="evidence" value="ECO:0007669"/>
    <property type="project" value="TreeGrafter"/>
</dbReference>
<keyword evidence="2" id="KW-1133">Transmembrane helix</keyword>
<feature type="transmembrane region" description="Helical" evidence="2">
    <location>
        <begin position="268"/>
        <end position="288"/>
    </location>
</feature>
<dbReference type="PANTHER" id="PTHR11328">
    <property type="entry name" value="MAJOR FACILITATOR SUPERFAMILY DOMAIN-CONTAINING PROTEIN"/>
    <property type="match status" value="1"/>
</dbReference>
<dbReference type="Proteomes" id="UP000053660">
    <property type="component" value="Unassembled WGS sequence"/>
</dbReference>
<dbReference type="OrthoDB" id="5869602at2759"/>
<dbReference type="GO" id="GO:0008643">
    <property type="term" value="P:carbohydrate transport"/>
    <property type="evidence" value="ECO:0007669"/>
    <property type="project" value="InterPro"/>
</dbReference>
<keyword evidence="2" id="KW-0812">Transmembrane</keyword>
<name>A0A0B1TR57_OESDE</name>
<feature type="transmembrane region" description="Helical" evidence="2">
    <location>
        <begin position="36"/>
        <end position="54"/>
    </location>
</feature>
<dbReference type="Gene3D" id="1.20.1250.20">
    <property type="entry name" value="MFS general substrate transporter like domains"/>
    <property type="match status" value="1"/>
</dbReference>
<dbReference type="SUPFAM" id="SSF103473">
    <property type="entry name" value="MFS general substrate transporter"/>
    <property type="match status" value="1"/>
</dbReference>
<sequence length="302" mass="33424">MIFQFGWASVQISHLALIPELSSIDSSRTIMNSLRYSFTVIANLSVFVVLAWFLSQSSGNSQIGPNDFTHFRTAGFLVVGAGLVATILFYLVIREPKHGRRLSRLRSISSDASELVKMHWTSWFGHIQFYQKYVAILPMVSYISSFLVSGITGLPLLNRIINRKCLFLLGLLCGIGTCAWMLFDLSLYGMYSVAALIGVSQAVLLITSLSLTADLINRNTESGAFVYGAMSFIDKLANGVAYLIIELWNPSCDPEQPHSACTVFYRTVMVYVPGGCLALAIIVLMTLFPLEIGRRVRPEPSK</sequence>
<dbReference type="InterPro" id="IPR039672">
    <property type="entry name" value="MFS_2"/>
</dbReference>
<dbReference type="AlphaFoldDB" id="A0A0B1TR57"/>
<gene>
    <name evidence="3" type="ORF">OESDEN_01715</name>
</gene>
<organism evidence="3 4">
    <name type="scientific">Oesophagostomum dentatum</name>
    <name type="common">Nodular worm</name>
    <dbReference type="NCBI Taxonomy" id="61180"/>
    <lineage>
        <taxon>Eukaryota</taxon>
        <taxon>Metazoa</taxon>
        <taxon>Ecdysozoa</taxon>
        <taxon>Nematoda</taxon>
        <taxon>Chromadorea</taxon>
        <taxon>Rhabditida</taxon>
        <taxon>Rhabditina</taxon>
        <taxon>Rhabditomorpha</taxon>
        <taxon>Strongyloidea</taxon>
        <taxon>Strongylidae</taxon>
        <taxon>Oesophagostomum</taxon>
    </lineage>
</organism>
<evidence type="ECO:0000313" key="4">
    <source>
        <dbReference type="Proteomes" id="UP000053660"/>
    </source>
</evidence>
<feature type="transmembrane region" description="Helical" evidence="2">
    <location>
        <begin position="189"/>
        <end position="212"/>
    </location>
</feature>
<evidence type="ECO:0000256" key="2">
    <source>
        <dbReference type="SAM" id="Phobius"/>
    </source>
</evidence>
<reference evidence="3 4" key="1">
    <citation type="submission" date="2014-03" db="EMBL/GenBank/DDBJ databases">
        <title>Draft genome of the hookworm Oesophagostomum dentatum.</title>
        <authorList>
            <person name="Mitreva M."/>
        </authorList>
    </citation>
    <scope>NUCLEOTIDE SEQUENCE [LARGE SCALE GENOMIC DNA]</scope>
    <source>
        <strain evidence="3 4">OD-Hann</strain>
    </source>
</reference>
<feature type="transmembrane region" description="Helical" evidence="2">
    <location>
        <begin position="74"/>
        <end position="93"/>
    </location>
</feature>
<feature type="transmembrane region" description="Helical" evidence="2">
    <location>
        <begin position="224"/>
        <end position="248"/>
    </location>
</feature>
<dbReference type="PANTHER" id="PTHR11328:SF28">
    <property type="entry name" value="MAJOR FACILITATOR SUPERFAMILY DOMAIN-CONTAINING PROTEIN 12"/>
    <property type="match status" value="1"/>
</dbReference>
<comment type="similarity">
    <text evidence="1">Belongs to the major facilitator superfamily.</text>
</comment>
<dbReference type="EMBL" id="KN549330">
    <property type="protein sequence ID" value="KHJ98312.1"/>
    <property type="molecule type" value="Genomic_DNA"/>
</dbReference>